<dbReference type="Gene3D" id="3.40.50.300">
    <property type="entry name" value="P-loop containing nucleotide triphosphate hydrolases"/>
    <property type="match status" value="1"/>
</dbReference>
<dbReference type="InterPro" id="IPR047040">
    <property type="entry name" value="FlhF__GTPase_dom"/>
</dbReference>
<keyword evidence="8" id="KW-0653">Protein transport</keyword>
<dbReference type="KEGG" id="chya:V22_40370"/>
<keyword evidence="6" id="KW-0547">Nucleotide-binding</keyword>
<dbReference type="InterPro" id="IPR027417">
    <property type="entry name" value="P-loop_NTPase"/>
</dbReference>
<evidence type="ECO:0000256" key="3">
    <source>
        <dbReference type="ARBA" id="ARBA00014919"/>
    </source>
</evidence>
<evidence type="ECO:0000256" key="9">
    <source>
        <dbReference type="ARBA" id="ARBA00023134"/>
    </source>
</evidence>
<dbReference type="NCBIfam" id="TIGR03499">
    <property type="entry name" value="FlhF"/>
    <property type="match status" value="1"/>
</dbReference>
<evidence type="ECO:0000256" key="4">
    <source>
        <dbReference type="ARBA" id="ARBA00022448"/>
    </source>
</evidence>
<dbReference type="GO" id="GO:0044781">
    <property type="term" value="P:bacterial-type flagellum organization"/>
    <property type="evidence" value="ECO:0007669"/>
    <property type="project" value="UniProtKB-UniRule"/>
</dbReference>
<keyword evidence="18" id="KW-1185">Reference proteome</keyword>
<evidence type="ECO:0000259" key="16">
    <source>
        <dbReference type="SMART" id="SM00962"/>
    </source>
</evidence>
<keyword evidence="4" id="KW-0813">Transport</keyword>
<sequence length="418" mass="45369">MQDALDQVRREMGADAVILNTKQVPGKKRWLPFGKAPQEVVITAGLGITTNASTQRTPKRRAEPPAMPAMSRQEQRAAEIVRELSRKNLPSAFTSTGSLDFTTPDSADELPTNFTGSHAPAPLPGESRFNDPTEQLVKRLDQLQRSIERIDRSRGTEASPFSEVQQDLYQSLLDGDVAPEIAKQVIAGLSGGTYEQLEPQVRRRIEQRLRCTQPIQMTPGRRKVVALVGATGVGKTTTIAKLAANFRLSEGARMGLVTVDTFRIAAVEQLKTYAEIIELPMKVVTDAAQMRQALDDFSGMDLVFIDTAGRSPRDAAQIENLRHMLEAAQVDEVHQVVSLTSSRKSLLTSVERFAPVGVTSLIVSKLDEAEGAGGLLSVSQASGLPIGYFTTGQGVPDDIEPARASVIADLILNAEFVK</sequence>
<evidence type="ECO:0000256" key="2">
    <source>
        <dbReference type="ARBA" id="ARBA00008531"/>
    </source>
</evidence>
<dbReference type="GO" id="GO:0005525">
    <property type="term" value="F:GTP binding"/>
    <property type="evidence" value="ECO:0007669"/>
    <property type="project" value="UniProtKB-UniRule"/>
</dbReference>
<comment type="function">
    <text evidence="12">Necessary for flagellar biosynthesis. May be involved in translocation of the flagellum.</text>
</comment>
<dbReference type="Proteomes" id="UP000319976">
    <property type="component" value="Chromosome"/>
</dbReference>
<dbReference type="GO" id="GO:0015031">
    <property type="term" value="P:protein transport"/>
    <property type="evidence" value="ECO:0007669"/>
    <property type="project" value="UniProtKB-KW"/>
</dbReference>
<accession>A0A517TEG3</accession>
<dbReference type="PANTHER" id="PTHR43134">
    <property type="entry name" value="SIGNAL RECOGNITION PARTICLE RECEPTOR SUBUNIT ALPHA"/>
    <property type="match status" value="1"/>
</dbReference>
<protein>
    <recommendedName>
        <fullName evidence="3 13">Flagellar biosynthesis protein FlhF</fullName>
    </recommendedName>
</protein>
<evidence type="ECO:0000313" key="17">
    <source>
        <dbReference type="EMBL" id="QDT66766.1"/>
    </source>
</evidence>
<name>A0A517TEG3_9PLAN</name>
<evidence type="ECO:0000259" key="15">
    <source>
        <dbReference type="SMART" id="SM00382"/>
    </source>
</evidence>
<dbReference type="EMBL" id="CP036316">
    <property type="protein sequence ID" value="QDT66766.1"/>
    <property type="molecule type" value="Genomic_DNA"/>
</dbReference>
<dbReference type="CDD" id="cd17873">
    <property type="entry name" value="FlhF"/>
    <property type="match status" value="1"/>
</dbReference>
<feature type="region of interest" description="Disordered" evidence="14">
    <location>
        <begin position="52"/>
        <end position="74"/>
    </location>
</feature>
<organism evidence="17 18">
    <name type="scientific">Calycomorphotria hydatis</name>
    <dbReference type="NCBI Taxonomy" id="2528027"/>
    <lineage>
        <taxon>Bacteria</taxon>
        <taxon>Pseudomonadati</taxon>
        <taxon>Planctomycetota</taxon>
        <taxon>Planctomycetia</taxon>
        <taxon>Planctomycetales</taxon>
        <taxon>Planctomycetaceae</taxon>
        <taxon>Calycomorphotria</taxon>
    </lineage>
</organism>
<evidence type="ECO:0000256" key="8">
    <source>
        <dbReference type="ARBA" id="ARBA00022927"/>
    </source>
</evidence>
<evidence type="ECO:0000256" key="14">
    <source>
        <dbReference type="SAM" id="MobiDB-lite"/>
    </source>
</evidence>
<dbReference type="GO" id="GO:0003924">
    <property type="term" value="F:GTPase activity"/>
    <property type="evidence" value="ECO:0007669"/>
    <property type="project" value="UniProtKB-UniRule"/>
</dbReference>
<dbReference type="GO" id="GO:0005886">
    <property type="term" value="C:plasma membrane"/>
    <property type="evidence" value="ECO:0007669"/>
    <property type="project" value="UniProtKB-SubCell"/>
</dbReference>
<dbReference type="GO" id="GO:0006614">
    <property type="term" value="P:SRP-dependent cotranslational protein targeting to membrane"/>
    <property type="evidence" value="ECO:0007669"/>
    <property type="project" value="UniProtKB-UniRule"/>
</dbReference>
<dbReference type="InterPro" id="IPR000897">
    <property type="entry name" value="SRP54_GTPase_dom"/>
</dbReference>
<dbReference type="AlphaFoldDB" id="A0A517TEG3"/>
<dbReference type="FunFam" id="3.40.50.300:FF:000695">
    <property type="entry name" value="Flagellar biosynthesis regulator FlhF"/>
    <property type="match status" value="1"/>
</dbReference>
<evidence type="ECO:0000256" key="12">
    <source>
        <dbReference type="ARBA" id="ARBA00025337"/>
    </source>
</evidence>
<keyword evidence="10" id="KW-0472">Membrane</keyword>
<keyword evidence="11" id="KW-1006">Bacterial flagellum protein export</keyword>
<dbReference type="InterPro" id="IPR020006">
    <property type="entry name" value="FlhF"/>
</dbReference>
<proteinExistence type="inferred from homology"/>
<keyword evidence="17" id="KW-0969">Cilium</keyword>
<evidence type="ECO:0000256" key="1">
    <source>
        <dbReference type="ARBA" id="ARBA00004413"/>
    </source>
</evidence>
<keyword evidence="17" id="KW-0966">Cell projection</keyword>
<keyword evidence="9" id="KW-0342">GTP-binding</keyword>
<feature type="domain" description="SRP54-type proteins GTP-binding" evidence="16">
    <location>
        <begin position="222"/>
        <end position="413"/>
    </location>
</feature>
<evidence type="ECO:0000256" key="6">
    <source>
        <dbReference type="ARBA" id="ARBA00022741"/>
    </source>
</evidence>
<dbReference type="InterPro" id="IPR003593">
    <property type="entry name" value="AAA+_ATPase"/>
</dbReference>
<dbReference type="SUPFAM" id="SSF52540">
    <property type="entry name" value="P-loop containing nucleoside triphosphate hydrolases"/>
    <property type="match status" value="1"/>
</dbReference>
<feature type="domain" description="AAA+ ATPase" evidence="15">
    <location>
        <begin position="221"/>
        <end position="412"/>
    </location>
</feature>
<reference evidence="17 18" key="1">
    <citation type="submission" date="2019-02" db="EMBL/GenBank/DDBJ databases">
        <title>Deep-cultivation of Planctomycetes and their phenomic and genomic characterization uncovers novel biology.</title>
        <authorList>
            <person name="Wiegand S."/>
            <person name="Jogler M."/>
            <person name="Boedeker C."/>
            <person name="Pinto D."/>
            <person name="Vollmers J."/>
            <person name="Rivas-Marin E."/>
            <person name="Kohn T."/>
            <person name="Peeters S.H."/>
            <person name="Heuer A."/>
            <person name="Rast P."/>
            <person name="Oberbeckmann S."/>
            <person name="Bunk B."/>
            <person name="Jeske O."/>
            <person name="Meyerdierks A."/>
            <person name="Storesund J.E."/>
            <person name="Kallscheuer N."/>
            <person name="Luecker S."/>
            <person name="Lage O.M."/>
            <person name="Pohl T."/>
            <person name="Merkel B.J."/>
            <person name="Hornburger P."/>
            <person name="Mueller R.-W."/>
            <person name="Bruemmer F."/>
            <person name="Labrenz M."/>
            <person name="Spormann A.M."/>
            <person name="Op den Camp H."/>
            <person name="Overmann J."/>
            <person name="Amann R."/>
            <person name="Jetten M.S.M."/>
            <person name="Mascher T."/>
            <person name="Medema M.H."/>
            <person name="Devos D.P."/>
            <person name="Kaster A.-K."/>
            <person name="Ovreas L."/>
            <person name="Rohde M."/>
            <person name="Galperin M.Y."/>
            <person name="Jogler C."/>
        </authorList>
    </citation>
    <scope>NUCLEOTIDE SEQUENCE [LARGE SCALE GENOMIC DNA]</scope>
    <source>
        <strain evidence="17 18">V22</strain>
    </source>
</reference>
<evidence type="ECO:0000256" key="7">
    <source>
        <dbReference type="ARBA" id="ARBA00022795"/>
    </source>
</evidence>
<evidence type="ECO:0000256" key="10">
    <source>
        <dbReference type="ARBA" id="ARBA00023136"/>
    </source>
</evidence>
<dbReference type="SMART" id="SM00962">
    <property type="entry name" value="SRP54"/>
    <property type="match status" value="1"/>
</dbReference>
<keyword evidence="17" id="KW-0282">Flagellum</keyword>
<dbReference type="SMART" id="SM00382">
    <property type="entry name" value="AAA"/>
    <property type="match status" value="1"/>
</dbReference>
<keyword evidence="5" id="KW-1003">Cell membrane</keyword>
<gene>
    <name evidence="17" type="primary">flhF</name>
    <name evidence="17" type="ORF">V22_40370</name>
</gene>
<evidence type="ECO:0000256" key="11">
    <source>
        <dbReference type="ARBA" id="ARBA00023225"/>
    </source>
</evidence>
<dbReference type="Gene3D" id="1.20.120.1380">
    <property type="entry name" value="Flagellar FlhF biosynthesis protein, N domain"/>
    <property type="match status" value="1"/>
</dbReference>
<dbReference type="Pfam" id="PF00448">
    <property type="entry name" value="SRP54"/>
    <property type="match status" value="1"/>
</dbReference>
<comment type="similarity">
    <text evidence="2">Belongs to the GTP-binding SRP family.</text>
</comment>
<evidence type="ECO:0000313" key="18">
    <source>
        <dbReference type="Proteomes" id="UP000319976"/>
    </source>
</evidence>
<dbReference type="GO" id="GO:0005047">
    <property type="term" value="F:signal recognition particle binding"/>
    <property type="evidence" value="ECO:0007669"/>
    <property type="project" value="TreeGrafter"/>
</dbReference>
<evidence type="ECO:0000256" key="13">
    <source>
        <dbReference type="NCBIfam" id="TIGR03499"/>
    </source>
</evidence>
<dbReference type="PANTHER" id="PTHR43134:SF3">
    <property type="entry name" value="FLAGELLAR BIOSYNTHESIS PROTEIN FLHF"/>
    <property type="match status" value="1"/>
</dbReference>
<evidence type="ECO:0000256" key="5">
    <source>
        <dbReference type="ARBA" id="ARBA00022475"/>
    </source>
</evidence>
<comment type="subcellular location">
    <subcellularLocation>
        <location evidence="1">Cell membrane</location>
        <topology evidence="1">Peripheral membrane protein</topology>
        <orientation evidence="1">Cytoplasmic side</orientation>
    </subcellularLocation>
</comment>
<keyword evidence="7" id="KW-1005">Bacterial flagellum biogenesis</keyword>